<reference evidence="1 2" key="1">
    <citation type="journal article" date="2015" name="Genome Announc.">
        <title>Expanding the biotechnology potential of lactobacilli through comparative genomics of 213 strains and associated genera.</title>
        <authorList>
            <person name="Sun Z."/>
            <person name="Harris H.M."/>
            <person name="McCann A."/>
            <person name="Guo C."/>
            <person name="Argimon S."/>
            <person name="Zhang W."/>
            <person name="Yang X."/>
            <person name="Jeffery I.B."/>
            <person name="Cooney J.C."/>
            <person name="Kagawa T.F."/>
            <person name="Liu W."/>
            <person name="Song Y."/>
            <person name="Salvetti E."/>
            <person name="Wrobel A."/>
            <person name="Rasinkangas P."/>
            <person name="Parkhill J."/>
            <person name="Rea M.C."/>
            <person name="O'Sullivan O."/>
            <person name="Ritari J."/>
            <person name="Douillard F.P."/>
            <person name="Paul Ross R."/>
            <person name="Yang R."/>
            <person name="Briner A.E."/>
            <person name="Felis G.E."/>
            <person name="de Vos W.M."/>
            <person name="Barrangou R."/>
            <person name="Klaenhammer T.R."/>
            <person name="Caufield P.W."/>
            <person name="Cui Y."/>
            <person name="Zhang H."/>
            <person name="O'Toole P.W."/>
        </authorList>
    </citation>
    <scope>NUCLEOTIDE SEQUENCE [LARGE SCALE GENOMIC DNA]</scope>
    <source>
        <strain evidence="1 2">DSM 22697</strain>
    </source>
</reference>
<protein>
    <submittedName>
        <fullName evidence="1">Uncharacterized protein</fullName>
    </submittedName>
</protein>
<organism evidence="1 2">
    <name type="scientific">Lacticaseibacillus camelliae DSM 22697 = JCM 13995</name>
    <dbReference type="NCBI Taxonomy" id="1423730"/>
    <lineage>
        <taxon>Bacteria</taxon>
        <taxon>Bacillati</taxon>
        <taxon>Bacillota</taxon>
        <taxon>Bacilli</taxon>
        <taxon>Lactobacillales</taxon>
        <taxon>Lactobacillaceae</taxon>
        <taxon>Lacticaseibacillus</taxon>
    </lineage>
</organism>
<dbReference type="PATRIC" id="fig|1423730.4.peg.709"/>
<dbReference type="RefSeq" id="WP_056989011.1">
    <property type="nucleotide sequence ID" value="NZ_AYZJ01000014.1"/>
</dbReference>
<comment type="caution">
    <text evidence="1">The sequence shown here is derived from an EMBL/GenBank/DDBJ whole genome shotgun (WGS) entry which is preliminary data.</text>
</comment>
<evidence type="ECO:0000313" key="2">
    <source>
        <dbReference type="Proteomes" id="UP000050865"/>
    </source>
</evidence>
<dbReference type="Proteomes" id="UP000050865">
    <property type="component" value="Unassembled WGS sequence"/>
</dbReference>
<evidence type="ECO:0000313" key="1">
    <source>
        <dbReference type="EMBL" id="KRN25317.1"/>
    </source>
</evidence>
<dbReference type="EMBL" id="AYZJ01000014">
    <property type="protein sequence ID" value="KRN25317.1"/>
    <property type="molecule type" value="Genomic_DNA"/>
</dbReference>
<gene>
    <name evidence="1" type="ORF">FC75_GL000679</name>
</gene>
<name>A0A0R2FGX7_9LACO</name>
<accession>A0A0R2FGX7</accession>
<sequence length="116" mass="12784">MFKKLLIALSALVVLVGAGFTVALWPDHVARTTTLETLNAKGCDLTRYADPETAQALQSDNYRVVLESDDQGWAGTAAYAMRINGVSCWVELSRTGKFFPREKLVRISTYQPDGTN</sequence>
<dbReference type="STRING" id="1423730.FC75_GL000679"/>
<proteinExistence type="predicted"/>
<dbReference type="AlphaFoldDB" id="A0A0R2FGX7"/>
<keyword evidence="2" id="KW-1185">Reference proteome</keyword>